<dbReference type="CDD" id="cd00156">
    <property type="entry name" value="REC"/>
    <property type="match status" value="1"/>
</dbReference>
<dbReference type="AlphaFoldDB" id="A0A517ZBC4"/>
<dbReference type="InterPro" id="IPR013656">
    <property type="entry name" value="PAS_4"/>
</dbReference>
<dbReference type="EMBL" id="CP036275">
    <property type="protein sequence ID" value="QDU39731.1"/>
    <property type="molecule type" value="Genomic_DNA"/>
</dbReference>
<dbReference type="RefSeq" id="WP_231746582.1">
    <property type="nucleotide sequence ID" value="NZ_CP036275.1"/>
</dbReference>
<dbReference type="Pfam" id="PF08448">
    <property type="entry name" value="PAS_4"/>
    <property type="match status" value="1"/>
</dbReference>
<evidence type="ECO:0000313" key="6">
    <source>
        <dbReference type="EMBL" id="QDU39731.1"/>
    </source>
</evidence>
<dbReference type="InterPro" id="IPR001789">
    <property type="entry name" value="Sig_transdc_resp-reg_receiver"/>
</dbReference>
<dbReference type="Gene3D" id="3.40.50.2300">
    <property type="match status" value="1"/>
</dbReference>
<dbReference type="InterPro" id="IPR050595">
    <property type="entry name" value="Bact_response_regulator"/>
</dbReference>
<sequence length="574" mass="63399">MNLETDVTHLPKVLVFGASENRLASAVDGLRDQCQIVPATSLADALTRLREDNLQGVCVLGEKLSPSAFLLETGGLLEKIPDGIALLDLESNILWHNDRLAELAQQSASLVGQPLLDSFGTVEILGPDFCPFHTALGSNESTRTTIRVGDKNYFQVDATPVLEDLDEFPNYLLVMVRDLTSEVIQRQKLNAIYQAGLELGDLQPQEVLEMSVDERIDLLKSKILHFTQDLLEFDTVEIRLVERTNNRLTPLLAVGMEPDAESRELFADAEGNGVTGFVAATGRSYLCEDIDNDPLYLPGAPGARSSLTVPLVLHDEILGTFNVESPKPGAFTENDLQFLELFCREVAMALNTLDLLVAEKATTAQESTTLMLREVADPVDEILNDAAWILEKYIGHDAPVTERLQRILSHTREIRELIQKVGEAISPDLGRAGLSAREQSESQVLRAKRILVADSDKEVRRAAHELLGRYGCIVETAHNGEEALLMGRTFHYDAVIADIHLPDMNGAECFQRMREIHEHMPVILMTGFGYDPTHSIVKARQMGLKSVLYKPFRLDQLLGAVEEAACGQSASRPC</sequence>
<feature type="modified residue" description="4-aspartylphosphate" evidence="4">
    <location>
        <position position="498"/>
    </location>
</feature>
<evidence type="ECO:0000256" key="4">
    <source>
        <dbReference type="PROSITE-ProRule" id="PRU00169"/>
    </source>
</evidence>
<keyword evidence="7" id="KW-1185">Reference proteome</keyword>
<evidence type="ECO:0000256" key="1">
    <source>
        <dbReference type="ARBA" id="ARBA00022553"/>
    </source>
</evidence>
<keyword evidence="3" id="KW-0418">Kinase</keyword>
<dbReference type="SUPFAM" id="SSF55781">
    <property type="entry name" value="GAF domain-like"/>
    <property type="match status" value="1"/>
</dbReference>
<dbReference type="InterPro" id="IPR035965">
    <property type="entry name" value="PAS-like_dom_sf"/>
</dbReference>
<organism evidence="6 7">
    <name type="scientific">Maioricimonas rarisocia</name>
    <dbReference type="NCBI Taxonomy" id="2528026"/>
    <lineage>
        <taxon>Bacteria</taxon>
        <taxon>Pseudomonadati</taxon>
        <taxon>Planctomycetota</taxon>
        <taxon>Planctomycetia</taxon>
        <taxon>Planctomycetales</taxon>
        <taxon>Planctomycetaceae</taxon>
        <taxon>Maioricimonas</taxon>
    </lineage>
</organism>
<dbReference type="SMART" id="SM00065">
    <property type="entry name" value="GAF"/>
    <property type="match status" value="1"/>
</dbReference>
<dbReference type="InterPro" id="IPR029016">
    <property type="entry name" value="GAF-like_dom_sf"/>
</dbReference>
<dbReference type="SUPFAM" id="SSF55785">
    <property type="entry name" value="PYP-like sensor domain (PAS domain)"/>
    <property type="match status" value="1"/>
</dbReference>
<dbReference type="PROSITE" id="PS50110">
    <property type="entry name" value="RESPONSE_REGULATORY"/>
    <property type="match status" value="1"/>
</dbReference>
<evidence type="ECO:0000256" key="3">
    <source>
        <dbReference type="ARBA" id="ARBA00022777"/>
    </source>
</evidence>
<gene>
    <name evidence="6" type="primary">mprA_5</name>
    <name evidence="6" type="ORF">Mal4_40780</name>
</gene>
<dbReference type="Gene3D" id="3.30.450.40">
    <property type="match status" value="1"/>
</dbReference>
<dbReference type="Gene3D" id="3.30.450.20">
    <property type="entry name" value="PAS domain"/>
    <property type="match status" value="1"/>
</dbReference>
<dbReference type="GO" id="GO:0016301">
    <property type="term" value="F:kinase activity"/>
    <property type="evidence" value="ECO:0007669"/>
    <property type="project" value="UniProtKB-KW"/>
</dbReference>
<evidence type="ECO:0000256" key="2">
    <source>
        <dbReference type="ARBA" id="ARBA00022679"/>
    </source>
</evidence>
<dbReference type="SMART" id="SM00448">
    <property type="entry name" value="REC"/>
    <property type="match status" value="1"/>
</dbReference>
<proteinExistence type="predicted"/>
<name>A0A517ZBC4_9PLAN</name>
<keyword evidence="1 4" id="KW-0597">Phosphoprotein</keyword>
<accession>A0A517ZBC4</accession>
<evidence type="ECO:0000313" key="7">
    <source>
        <dbReference type="Proteomes" id="UP000320496"/>
    </source>
</evidence>
<dbReference type="Pfam" id="PF00072">
    <property type="entry name" value="Response_reg"/>
    <property type="match status" value="1"/>
</dbReference>
<dbReference type="InterPro" id="IPR011006">
    <property type="entry name" value="CheY-like_superfamily"/>
</dbReference>
<keyword evidence="2" id="KW-0808">Transferase</keyword>
<dbReference type="PANTHER" id="PTHR44591:SF3">
    <property type="entry name" value="RESPONSE REGULATORY DOMAIN-CONTAINING PROTEIN"/>
    <property type="match status" value="1"/>
</dbReference>
<protein>
    <submittedName>
        <fullName evidence="6">Response regulator MprA</fullName>
    </submittedName>
</protein>
<dbReference type="GO" id="GO:0000160">
    <property type="term" value="P:phosphorelay signal transduction system"/>
    <property type="evidence" value="ECO:0007669"/>
    <property type="project" value="InterPro"/>
</dbReference>
<evidence type="ECO:0000259" key="5">
    <source>
        <dbReference type="PROSITE" id="PS50110"/>
    </source>
</evidence>
<dbReference type="KEGG" id="mri:Mal4_40780"/>
<reference evidence="6 7" key="1">
    <citation type="submission" date="2019-02" db="EMBL/GenBank/DDBJ databases">
        <title>Deep-cultivation of Planctomycetes and their phenomic and genomic characterization uncovers novel biology.</title>
        <authorList>
            <person name="Wiegand S."/>
            <person name="Jogler M."/>
            <person name="Boedeker C."/>
            <person name="Pinto D."/>
            <person name="Vollmers J."/>
            <person name="Rivas-Marin E."/>
            <person name="Kohn T."/>
            <person name="Peeters S.H."/>
            <person name="Heuer A."/>
            <person name="Rast P."/>
            <person name="Oberbeckmann S."/>
            <person name="Bunk B."/>
            <person name="Jeske O."/>
            <person name="Meyerdierks A."/>
            <person name="Storesund J.E."/>
            <person name="Kallscheuer N."/>
            <person name="Luecker S."/>
            <person name="Lage O.M."/>
            <person name="Pohl T."/>
            <person name="Merkel B.J."/>
            <person name="Hornburger P."/>
            <person name="Mueller R.-W."/>
            <person name="Bruemmer F."/>
            <person name="Labrenz M."/>
            <person name="Spormann A.M."/>
            <person name="Op den Camp H."/>
            <person name="Overmann J."/>
            <person name="Amann R."/>
            <person name="Jetten M.S.M."/>
            <person name="Mascher T."/>
            <person name="Medema M.H."/>
            <person name="Devos D.P."/>
            <person name="Kaster A.-K."/>
            <person name="Ovreas L."/>
            <person name="Rohde M."/>
            <person name="Galperin M.Y."/>
            <person name="Jogler C."/>
        </authorList>
    </citation>
    <scope>NUCLEOTIDE SEQUENCE [LARGE SCALE GENOMIC DNA]</scope>
    <source>
        <strain evidence="6 7">Mal4</strain>
    </source>
</reference>
<feature type="domain" description="Response regulatory" evidence="5">
    <location>
        <begin position="449"/>
        <end position="565"/>
    </location>
</feature>
<dbReference type="PANTHER" id="PTHR44591">
    <property type="entry name" value="STRESS RESPONSE REGULATOR PROTEIN 1"/>
    <property type="match status" value="1"/>
</dbReference>
<dbReference type="Proteomes" id="UP000320496">
    <property type="component" value="Chromosome"/>
</dbReference>
<dbReference type="SUPFAM" id="SSF52172">
    <property type="entry name" value="CheY-like"/>
    <property type="match status" value="1"/>
</dbReference>
<dbReference type="Pfam" id="PF13185">
    <property type="entry name" value="GAF_2"/>
    <property type="match status" value="1"/>
</dbReference>
<dbReference type="InterPro" id="IPR003018">
    <property type="entry name" value="GAF"/>
</dbReference>